<feature type="non-terminal residue" evidence="1">
    <location>
        <position position="1"/>
    </location>
</feature>
<keyword evidence="2" id="KW-1185">Reference proteome</keyword>
<gene>
    <name evidence="1" type="ORF">RPERSI_LOCUS15848</name>
</gene>
<protein>
    <submittedName>
        <fullName evidence="1">4931_t:CDS:1</fullName>
    </submittedName>
</protein>
<dbReference type="Proteomes" id="UP000789920">
    <property type="component" value="Unassembled WGS sequence"/>
</dbReference>
<sequence length="60" mass="7352">YLEQDKYIDLEEFLDYDVMERLSYLNEINRNNESLEILDNDMVIIQNDDDIQQFMMTNIL</sequence>
<organism evidence="1 2">
    <name type="scientific">Racocetra persica</name>
    <dbReference type="NCBI Taxonomy" id="160502"/>
    <lineage>
        <taxon>Eukaryota</taxon>
        <taxon>Fungi</taxon>
        <taxon>Fungi incertae sedis</taxon>
        <taxon>Mucoromycota</taxon>
        <taxon>Glomeromycotina</taxon>
        <taxon>Glomeromycetes</taxon>
        <taxon>Diversisporales</taxon>
        <taxon>Gigasporaceae</taxon>
        <taxon>Racocetra</taxon>
    </lineage>
</organism>
<evidence type="ECO:0000313" key="1">
    <source>
        <dbReference type="EMBL" id="CAG8766378.1"/>
    </source>
</evidence>
<evidence type="ECO:0000313" key="2">
    <source>
        <dbReference type="Proteomes" id="UP000789920"/>
    </source>
</evidence>
<accession>A0ACA9QVQ2</accession>
<proteinExistence type="predicted"/>
<dbReference type="EMBL" id="CAJVQC010038512">
    <property type="protein sequence ID" value="CAG8766378.1"/>
    <property type="molecule type" value="Genomic_DNA"/>
</dbReference>
<name>A0ACA9QVQ2_9GLOM</name>
<comment type="caution">
    <text evidence="1">The sequence shown here is derived from an EMBL/GenBank/DDBJ whole genome shotgun (WGS) entry which is preliminary data.</text>
</comment>
<reference evidence="1" key="1">
    <citation type="submission" date="2021-06" db="EMBL/GenBank/DDBJ databases">
        <authorList>
            <person name="Kallberg Y."/>
            <person name="Tangrot J."/>
            <person name="Rosling A."/>
        </authorList>
    </citation>
    <scope>NUCLEOTIDE SEQUENCE</scope>
    <source>
        <strain evidence="1">MA461A</strain>
    </source>
</reference>